<evidence type="ECO:0008006" key="5">
    <source>
        <dbReference type="Google" id="ProtNLM"/>
    </source>
</evidence>
<reference evidence="1" key="1">
    <citation type="journal article" date="2014" name="Int. J. Syst. Evol. Microbiol.">
        <title>Complete genome of a new Firmicutes species belonging to the dominant human colonic microbiota ('Ruminococcus bicirculans') reveals two chromosomes and a selective capacity to utilize plant glucans.</title>
        <authorList>
            <consortium name="NISC Comparative Sequencing Program"/>
            <person name="Wegmann U."/>
            <person name="Louis P."/>
            <person name="Goesmann A."/>
            <person name="Henrissat B."/>
            <person name="Duncan S.H."/>
            <person name="Flint H.J."/>
        </authorList>
    </citation>
    <scope>NUCLEOTIDE SEQUENCE</scope>
    <source>
        <strain evidence="1">CGMCC 1.11013</strain>
    </source>
</reference>
<comment type="caution">
    <text evidence="2">The sequence shown here is derived from an EMBL/GenBank/DDBJ whole genome shotgun (WGS) entry which is preliminary data.</text>
</comment>
<proteinExistence type="predicted"/>
<sequence length="80" mass="8978">MPKLRRARIKTIGMSRHRSNKNQKLEAALAALPELAKAIGEDAAARKARRELPFEAFALFRRVFRSNGVAWAARSKTSSK</sequence>
<dbReference type="AlphaFoldDB" id="A0A069NQQ1"/>
<protein>
    <recommendedName>
        <fullName evidence="5">Transposase</fullName>
    </recommendedName>
</protein>
<keyword evidence="4" id="KW-1185">Reference proteome</keyword>
<evidence type="ECO:0000313" key="3">
    <source>
        <dbReference type="Proteomes" id="UP000027439"/>
    </source>
</evidence>
<dbReference type="Proteomes" id="UP000027439">
    <property type="component" value="Unassembled WGS sequence"/>
</dbReference>
<dbReference type="EMBL" id="JFHE01000026">
    <property type="protein sequence ID" value="KDR30532.1"/>
    <property type="molecule type" value="Genomic_DNA"/>
</dbReference>
<evidence type="ECO:0000313" key="1">
    <source>
        <dbReference type="EMBL" id="GGD75031.1"/>
    </source>
</evidence>
<gene>
    <name evidence="2" type="ORF">BG57_14755</name>
    <name evidence="1" type="ORF">GCM10010985_31930</name>
</gene>
<name>A0A069NQQ1_9BURK</name>
<evidence type="ECO:0000313" key="2">
    <source>
        <dbReference type="EMBL" id="KDR30532.1"/>
    </source>
</evidence>
<evidence type="ECO:0000313" key="4">
    <source>
        <dbReference type="Proteomes" id="UP000597138"/>
    </source>
</evidence>
<dbReference type="STRING" id="1071679.BG57_14755"/>
<reference evidence="2 3" key="2">
    <citation type="submission" date="2014-03" db="EMBL/GenBank/DDBJ databases">
        <title>Draft Genome Sequences of Four Burkholderia Strains.</title>
        <authorList>
            <person name="Liu X.Y."/>
            <person name="Li C.X."/>
            <person name="Xu J.H."/>
        </authorList>
    </citation>
    <scope>NUCLEOTIDE SEQUENCE [LARGE SCALE GENOMIC DNA]</scope>
    <source>
        <strain evidence="2 3">R27</strain>
    </source>
</reference>
<dbReference type="EMBL" id="BMEG01000005">
    <property type="protein sequence ID" value="GGD75031.1"/>
    <property type="molecule type" value="Genomic_DNA"/>
</dbReference>
<dbReference type="Proteomes" id="UP000597138">
    <property type="component" value="Unassembled WGS sequence"/>
</dbReference>
<reference evidence="4" key="3">
    <citation type="journal article" date="2019" name="Int. J. Syst. Evol. Microbiol.">
        <title>The Global Catalogue of Microorganisms (GCM) 10K type strain sequencing project: providing services to taxonomists for standard genome sequencing and annotation.</title>
        <authorList>
            <consortium name="The Broad Institute Genomics Platform"/>
            <consortium name="The Broad Institute Genome Sequencing Center for Infectious Disease"/>
            <person name="Wu L."/>
            <person name="Ma J."/>
        </authorList>
    </citation>
    <scope>NUCLEOTIDE SEQUENCE [LARGE SCALE GENOMIC DNA]</scope>
    <source>
        <strain evidence="4">CGMCC 1.11013</strain>
    </source>
</reference>
<organism evidence="2 3">
    <name type="scientific">Caballeronia grimmiae</name>
    <dbReference type="NCBI Taxonomy" id="1071679"/>
    <lineage>
        <taxon>Bacteria</taxon>
        <taxon>Pseudomonadati</taxon>
        <taxon>Pseudomonadota</taxon>
        <taxon>Betaproteobacteria</taxon>
        <taxon>Burkholderiales</taxon>
        <taxon>Burkholderiaceae</taxon>
        <taxon>Caballeronia</taxon>
    </lineage>
</organism>
<reference evidence="1" key="4">
    <citation type="submission" date="2024-05" db="EMBL/GenBank/DDBJ databases">
        <authorList>
            <person name="Sun Q."/>
            <person name="Zhou Y."/>
        </authorList>
    </citation>
    <scope>NUCLEOTIDE SEQUENCE</scope>
    <source>
        <strain evidence="1">CGMCC 1.11013</strain>
    </source>
</reference>
<accession>A0A069NQQ1</accession>